<evidence type="ECO:0000256" key="2">
    <source>
        <dbReference type="ARBA" id="ARBA00007494"/>
    </source>
</evidence>
<dbReference type="GO" id="GO:0000470">
    <property type="term" value="P:maturation of LSU-rRNA"/>
    <property type="evidence" value="ECO:0007669"/>
    <property type="project" value="TreeGrafter"/>
</dbReference>
<feature type="domain" description="SAM-dependent MTase RsmB/NOP-type" evidence="11">
    <location>
        <begin position="374"/>
        <end position="661"/>
    </location>
</feature>
<keyword evidence="6 9" id="KW-0949">S-adenosyl-L-methionine</keyword>
<dbReference type="SUPFAM" id="SSF53335">
    <property type="entry name" value="S-adenosyl-L-methionine-dependent methyltransferases"/>
    <property type="match status" value="1"/>
</dbReference>
<evidence type="ECO:0000256" key="9">
    <source>
        <dbReference type="PROSITE-ProRule" id="PRU01023"/>
    </source>
</evidence>
<keyword evidence="4 9" id="KW-0489">Methyltransferase</keyword>
<feature type="compositionally biased region" description="Basic and acidic residues" evidence="10">
    <location>
        <begin position="1"/>
        <end position="13"/>
    </location>
</feature>
<feature type="compositionally biased region" description="Acidic residues" evidence="10">
    <location>
        <begin position="224"/>
        <end position="246"/>
    </location>
</feature>
<dbReference type="FunCoup" id="F4X2J3">
    <property type="interactions" value="961"/>
</dbReference>
<keyword evidence="5 9" id="KW-0808">Transferase</keyword>
<dbReference type="InterPro" id="IPR049560">
    <property type="entry name" value="MeTrfase_RsmB-F_NOP2_cat"/>
</dbReference>
<dbReference type="GO" id="GO:0009383">
    <property type="term" value="F:rRNA (cytosine-C5-)-methyltransferase activity"/>
    <property type="evidence" value="ECO:0007669"/>
    <property type="project" value="TreeGrafter"/>
</dbReference>
<proteinExistence type="inferred from homology"/>
<feature type="binding site" evidence="9">
    <location>
        <position position="490"/>
    </location>
    <ligand>
        <name>S-adenosyl-L-methionine</name>
        <dbReference type="ChEBI" id="CHEBI:59789"/>
    </ligand>
</feature>
<dbReference type="PANTHER" id="PTHR22807">
    <property type="entry name" value="NOP2 YEAST -RELATED NOL1/NOP2/FMU SUN DOMAIN-CONTAINING"/>
    <property type="match status" value="1"/>
</dbReference>
<evidence type="ECO:0000256" key="1">
    <source>
        <dbReference type="ARBA" id="ARBA00004604"/>
    </source>
</evidence>
<dbReference type="PROSITE" id="PS01153">
    <property type="entry name" value="NOL1_NOP2_SUN"/>
    <property type="match status" value="1"/>
</dbReference>
<dbReference type="PANTHER" id="PTHR22807:SF30">
    <property type="entry name" value="28S RRNA (CYTOSINE(4447)-C(5))-METHYLTRANSFERASE-RELATED"/>
    <property type="match status" value="1"/>
</dbReference>
<dbReference type="GO" id="GO:0070475">
    <property type="term" value="P:rRNA base methylation"/>
    <property type="evidence" value="ECO:0007669"/>
    <property type="project" value="TreeGrafter"/>
</dbReference>
<dbReference type="InParanoid" id="F4X2J3"/>
<feature type="compositionally biased region" description="Basic residues" evidence="10">
    <location>
        <begin position="129"/>
        <end position="143"/>
    </location>
</feature>
<dbReference type="InterPro" id="IPR029063">
    <property type="entry name" value="SAM-dependent_MTases_sf"/>
</dbReference>
<feature type="region of interest" description="Disordered" evidence="10">
    <location>
        <begin position="1"/>
        <end position="263"/>
    </location>
</feature>
<dbReference type="PROSITE" id="PS51686">
    <property type="entry name" value="SAM_MT_RSMB_NOP"/>
    <property type="match status" value="1"/>
</dbReference>
<keyword evidence="13" id="KW-1185">Reference proteome</keyword>
<dbReference type="InterPro" id="IPR001678">
    <property type="entry name" value="MeTrfase_RsmB-F_NOP2_dom"/>
</dbReference>
<feature type="compositionally biased region" description="Basic residues" evidence="10">
    <location>
        <begin position="210"/>
        <end position="219"/>
    </location>
</feature>
<evidence type="ECO:0000313" key="13">
    <source>
        <dbReference type="Proteomes" id="UP000007755"/>
    </source>
</evidence>
<dbReference type="InterPro" id="IPR023267">
    <property type="entry name" value="RCMT"/>
</dbReference>
<dbReference type="AlphaFoldDB" id="F4X2J3"/>
<dbReference type="NCBIfam" id="TIGR00446">
    <property type="entry name" value="nop2p"/>
    <property type="match status" value="1"/>
</dbReference>
<keyword evidence="3" id="KW-0690">Ribosome biogenesis</keyword>
<dbReference type="Gene3D" id="3.40.50.150">
    <property type="entry name" value="Vaccinia Virus protein VP39"/>
    <property type="match status" value="1"/>
</dbReference>
<evidence type="ECO:0000256" key="7">
    <source>
        <dbReference type="ARBA" id="ARBA00022884"/>
    </source>
</evidence>
<sequence>MGRKGKFDKDLSGRGRKAKKQSDPTFPKGILGKESNTLSHRQKQRARKRLLKNQQLKENAKKLLKKKTTVEEQQVQSKNVLKLNKKAKQNKKLKSMKTKTNIKNESYSDNNHSKDEEMVIYSSKQVIKQGKKVNQSKKKKNMKVKSNEESEGDDDNIEDENETNENEEDMSENEEDTSLNEEDTSENEEDTSENEEDTSKDDNQLVSAAKLKKNMKKTKKFMEDNIESDSEEMLSSEEESTEDEQMREDGKENDKSDDDDLLPIEKANKKLKKKKEKEQKLAEEEVEDMMTYQSVFSFPNDEELTNVTNLKDIQQRIRDVIMVLSDFKKLREKNRSRSEYTELLRMDLCTYYSYNNFLMEKLMQIFPLDELLEFLEASEVQRPMTIRANTLKTRRRDLAEALINRGVNLDPIGKWTKIGLVVYSSQVPMGATPEYLAGHYMIQGASSFLPVMALDPKENERILDMCAAPGGKASHIAAIMKNTGTLFANDLNKERLKAVVGNFHRLGIVNCVICSYDGRKFPTIIKGFDRVLLDAPCTGTGVVAKDPSVKANKAEVDIQRCCTLQRELLLAAIDCVNARSESGAIIVYSTCSILPEENEWIIDYALKKRDVKLLPTDLEFGTDGFTSYRQYRFHPSLKLTKRFYPHVHNMDGFFVAKLKKFSNNILNQKNVKEEMSD</sequence>
<feature type="active site" description="Nucleophile" evidence="9">
    <location>
        <position position="591"/>
    </location>
</feature>
<evidence type="ECO:0000256" key="4">
    <source>
        <dbReference type="ARBA" id="ARBA00022603"/>
    </source>
</evidence>
<dbReference type="InterPro" id="IPR054728">
    <property type="entry name" value="RsmB-like_ferredoxin"/>
</dbReference>
<feature type="binding site" evidence="9">
    <location>
        <position position="517"/>
    </location>
    <ligand>
        <name>S-adenosyl-L-methionine</name>
        <dbReference type="ChEBI" id="CHEBI:59789"/>
    </ligand>
</feature>
<organism evidence="13">
    <name type="scientific">Acromyrmex echinatior</name>
    <name type="common">Panamanian leafcutter ant</name>
    <name type="synonym">Acromyrmex octospinosus echinatior</name>
    <dbReference type="NCBI Taxonomy" id="103372"/>
    <lineage>
        <taxon>Eukaryota</taxon>
        <taxon>Metazoa</taxon>
        <taxon>Ecdysozoa</taxon>
        <taxon>Arthropoda</taxon>
        <taxon>Hexapoda</taxon>
        <taxon>Insecta</taxon>
        <taxon>Pterygota</taxon>
        <taxon>Neoptera</taxon>
        <taxon>Endopterygota</taxon>
        <taxon>Hymenoptera</taxon>
        <taxon>Apocrita</taxon>
        <taxon>Aculeata</taxon>
        <taxon>Formicoidea</taxon>
        <taxon>Formicidae</taxon>
        <taxon>Myrmicinae</taxon>
        <taxon>Acromyrmex</taxon>
    </lineage>
</organism>
<feature type="compositionally biased region" description="Polar residues" evidence="10">
    <location>
        <begin position="98"/>
        <end position="110"/>
    </location>
</feature>
<evidence type="ECO:0000256" key="8">
    <source>
        <dbReference type="ARBA" id="ARBA00023242"/>
    </source>
</evidence>
<protein>
    <submittedName>
        <fullName evidence="12">Putative ribosomal RNA methyltransferase NOP2</fullName>
    </submittedName>
</protein>
<dbReference type="GO" id="GO:0003723">
    <property type="term" value="F:RNA binding"/>
    <property type="evidence" value="ECO:0007669"/>
    <property type="project" value="UniProtKB-UniRule"/>
</dbReference>
<evidence type="ECO:0000256" key="6">
    <source>
        <dbReference type="ARBA" id="ARBA00022691"/>
    </source>
</evidence>
<feature type="compositionally biased region" description="Acidic residues" evidence="10">
    <location>
        <begin position="149"/>
        <end position="199"/>
    </location>
</feature>
<dbReference type="EMBL" id="GL888584">
    <property type="protein sequence ID" value="EGI59318.1"/>
    <property type="molecule type" value="Genomic_DNA"/>
</dbReference>
<reference evidence="12" key="1">
    <citation type="submission" date="2011-02" db="EMBL/GenBank/DDBJ databases">
        <title>The genome of the leaf-cutting ant Acromyrmex echinatior suggests key adaptations to social evolution and fungus farming.</title>
        <authorList>
            <person name="Nygaard S."/>
            <person name="Zhang G."/>
        </authorList>
    </citation>
    <scope>NUCLEOTIDE SEQUENCE</scope>
</reference>
<feature type="binding site" evidence="9">
    <location>
        <position position="534"/>
    </location>
    <ligand>
        <name>S-adenosyl-L-methionine</name>
        <dbReference type="ChEBI" id="CHEBI:59789"/>
    </ligand>
</feature>
<dbReference type="CDD" id="cd02440">
    <property type="entry name" value="AdoMet_MTases"/>
    <property type="match status" value="1"/>
</dbReference>
<dbReference type="InterPro" id="IPR011023">
    <property type="entry name" value="Nop2p"/>
</dbReference>
<comment type="similarity">
    <text evidence="2 9">Belongs to the class I-like SAM-binding methyltransferase superfamily. RsmB/NOP family.</text>
</comment>
<dbReference type="STRING" id="103372.F4X2J3"/>
<keyword evidence="7 9" id="KW-0694">RNA-binding</keyword>
<dbReference type="PRINTS" id="PR02008">
    <property type="entry name" value="RCMTFAMILY"/>
</dbReference>
<dbReference type="Gene3D" id="3.30.70.1170">
    <property type="entry name" value="Sun protein, domain 3"/>
    <property type="match status" value="1"/>
</dbReference>
<feature type="compositionally biased region" description="Basic residues" evidence="10">
    <location>
        <begin position="40"/>
        <end position="51"/>
    </location>
</feature>
<evidence type="ECO:0000256" key="5">
    <source>
        <dbReference type="ARBA" id="ARBA00022679"/>
    </source>
</evidence>
<feature type="compositionally biased region" description="Basic residues" evidence="10">
    <location>
        <begin position="83"/>
        <end position="97"/>
    </location>
</feature>
<dbReference type="PRINTS" id="PR02012">
    <property type="entry name" value="RCMTNOP2"/>
</dbReference>
<dbReference type="Pfam" id="PF01189">
    <property type="entry name" value="Methyltr_RsmB-F"/>
    <property type="match status" value="1"/>
</dbReference>
<evidence type="ECO:0000256" key="3">
    <source>
        <dbReference type="ARBA" id="ARBA00022517"/>
    </source>
</evidence>
<evidence type="ECO:0000256" key="10">
    <source>
        <dbReference type="SAM" id="MobiDB-lite"/>
    </source>
</evidence>
<dbReference type="Pfam" id="PF22458">
    <property type="entry name" value="RsmF-B_ferredox"/>
    <property type="match status" value="1"/>
</dbReference>
<keyword evidence="8" id="KW-0539">Nucleus</keyword>
<evidence type="ECO:0000313" key="12">
    <source>
        <dbReference type="EMBL" id="EGI59318.1"/>
    </source>
</evidence>
<accession>F4X2J3</accession>
<dbReference type="GO" id="GO:0005730">
    <property type="term" value="C:nucleolus"/>
    <property type="evidence" value="ECO:0007669"/>
    <property type="project" value="UniProtKB-SubCell"/>
</dbReference>
<dbReference type="eggNOG" id="KOG1122">
    <property type="taxonomic scope" value="Eukaryota"/>
</dbReference>
<dbReference type="InterPro" id="IPR018314">
    <property type="entry name" value="RsmB/NOL1/NOP2-like_CS"/>
</dbReference>
<comment type="subcellular location">
    <subcellularLocation>
        <location evidence="1">Nucleus</location>
        <location evidence="1">Nucleolus</location>
    </subcellularLocation>
</comment>
<dbReference type="OrthoDB" id="427002at2759"/>
<gene>
    <name evidence="12" type="ORF">G5I_12523</name>
</gene>
<dbReference type="InterPro" id="IPR023273">
    <property type="entry name" value="RCMT_NOP2"/>
</dbReference>
<evidence type="ECO:0000259" key="11">
    <source>
        <dbReference type="PROSITE" id="PS51686"/>
    </source>
</evidence>
<name>F4X2J3_ACREC</name>
<feature type="binding site" evidence="9">
    <location>
        <begin position="466"/>
        <end position="472"/>
    </location>
    <ligand>
        <name>S-adenosyl-L-methionine</name>
        <dbReference type="ChEBI" id="CHEBI:59789"/>
    </ligand>
</feature>
<dbReference type="FunFam" id="3.30.70.1170:FF:000001">
    <property type="entry name" value="Ribosomal RNA methyltransferase Nop2"/>
    <property type="match status" value="1"/>
</dbReference>
<dbReference type="Proteomes" id="UP000007755">
    <property type="component" value="Unassembled WGS sequence"/>
</dbReference>